<gene>
    <name evidence="4" type="primary">106093332</name>
</gene>
<dbReference type="SUPFAM" id="SSF52540">
    <property type="entry name" value="P-loop containing nucleoside triphosphate hydrolases"/>
    <property type="match status" value="1"/>
</dbReference>
<keyword evidence="2" id="KW-0808">Transferase</keyword>
<dbReference type="GO" id="GO:0008146">
    <property type="term" value="F:sulfotransferase activity"/>
    <property type="evidence" value="ECO:0007669"/>
    <property type="project" value="InterPro"/>
</dbReference>
<evidence type="ECO:0000256" key="2">
    <source>
        <dbReference type="ARBA" id="ARBA00022679"/>
    </source>
</evidence>
<dbReference type="InterPro" id="IPR027417">
    <property type="entry name" value="P-loop_NTPase"/>
</dbReference>
<protein>
    <recommendedName>
        <fullName evidence="3">Sulfotransferase domain-containing protein</fullName>
    </recommendedName>
</protein>
<feature type="domain" description="Sulfotransferase" evidence="3">
    <location>
        <begin position="57"/>
        <end position="304"/>
    </location>
</feature>
<dbReference type="VEuPathDB" id="VectorBase:SCAU003779"/>
<evidence type="ECO:0000313" key="5">
    <source>
        <dbReference type="Proteomes" id="UP000095300"/>
    </source>
</evidence>
<dbReference type="OrthoDB" id="205623at2759"/>
<keyword evidence="5" id="KW-1185">Reference proteome</keyword>
<proteinExistence type="inferred from homology"/>
<dbReference type="Proteomes" id="UP000095300">
    <property type="component" value="Unassembled WGS sequence"/>
</dbReference>
<dbReference type="InterPro" id="IPR000863">
    <property type="entry name" value="Sulfotransferase_dom"/>
</dbReference>
<dbReference type="EnsemblMetazoa" id="SCAU003779-RA">
    <property type="protein sequence ID" value="SCAU003779-PA"/>
    <property type="gene ID" value="SCAU003779"/>
</dbReference>
<dbReference type="PANTHER" id="PTHR11783">
    <property type="entry name" value="SULFOTRANSFERASE SULT"/>
    <property type="match status" value="1"/>
</dbReference>
<evidence type="ECO:0000313" key="4">
    <source>
        <dbReference type="EnsemblMetazoa" id="SCAU003779-PA"/>
    </source>
</evidence>
<dbReference type="Pfam" id="PF00685">
    <property type="entry name" value="Sulfotransfer_1"/>
    <property type="match status" value="1"/>
</dbReference>
<dbReference type="STRING" id="35570.A0A1I8P0M0"/>
<comment type="similarity">
    <text evidence="1">Belongs to the sulfotransferase 1 family.</text>
</comment>
<dbReference type="AlphaFoldDB" id="A0A1I8P0M0"/>
<evidence type="ECO:0000259" key="3">
    <source>
        <dbReference type="Pfam" id="PF00685"/>
    </source>
</evidence>
<organism evidence="4 5">
    <name type="scientific">Stomoxys calcitrans</name>
    <name type="common">Stable fly</name>
    <name type="synonym">Conops calcitrans</name>
    <dbReference type="NCBI Taxonomy" id="35570"/>
    <lineage>
        <taxon>Eukaryota</taxon>
        <taxon>Metazoa</taxon>
        <taxon>Ecdysozoa</taxon>
        <taxon>Arthropoda</taxon>
        <taxon>Hexapoda</taxon>
        <taxon>Insecta</taxon>
        <taxon>Pterygota</taxon>
        <taxon>Neoptera</taxon>
        <taxon>Endopterygota</taxon>
        <taxon>Diptera</taxon>
        <taxon>Brachycera</taxon>
        <taxon>Muscomorpha</taxon>
        <taxon>Muscoidea</taxon>
        <taxon>Muscidae</taxon>
        <taxon>Stomoxys</taxon>
    </lineage>
</organism>
<sequence length="321" mass="37857">MFTSRPKPTTASLGPMKQYATRGENIPLQKNWMETWCTLPEAFDVYLQEILEFEVRKDDVFVVTFMKCGTTWMQETAWLLMNNLDFDKSKREFLLDRSVFIENHGVVKGTPNGVKLSQKIPSPRLLKSHLPASLLPQQVWQRKQKIIYVARNCKDVVVSSYHFIKSLRLWQGDNLEDYVNDFINSEVNYSSYWTHIIDFWQMRNEPYICFVTYEDMKRDLTGVIERLCTFLERPQLTAEEMENILQHLSFESMKENDKTNLTMTLKDCVEDINKDFQFMRRGIVGSFKDELTPDLKSKIDNWSQNFLVPYGLTEEDIFGKL</sequence>
<accession>A0A1I8P0M0</accession>
<name>A0A1I8P0M0_STOCA</name>
<reference evidence="4" key="1">
    <citation type="submission" date="2020-05" db="UniProtKB">
        <authorList>
            <consortium name="EnsemblMetazoa"/>
        </authorList>
    </citation>
    <scope>IDENTIFICATION</scope>
    <source>
        <strain evidence="4">USDA</strain>
    </source>
</reference>
<evidence type="ECO:0000256" key="1">
    <source>
        <dbReference type="ARBA" id="ARBA00005771"/>
    </source>
</evidence>
<dbReference type="Gene3D" id="3.40.50.300">
    <property type="entry name" value="P-loop containing nucleotide triphosphate hydrolases"/>
    <property type="match status" value="1"/>
</dbReference>